<keyword evidence="2" id="KW-1185">Reference proteome</keyword>
<dbReference type="Proteomes" id="UP000094580">
    <property type="component" value="Unassembled WGS sequence"/>
</dbReference>
<evidence type="ECO:0008006" key="3">
    <source>
        <dbReference type="Google" id="ProtNLM"/>
    </source>
</evidence>
<organism evidence="1 2">
    <name type="scientific">Gottfriedia luciferensis</name>
    <dbReference type="NCBI Taxonomy" id="178774"/>
    <lineage>
        <taxon>Bacteria</taxon>
        <taxon>Bacillati</taxon>
        <taxon>Bacillota</taxon>
        <taxon>Bacilli</taxon>
        <taxon>Bacillales</taxon>
        <taxon>Bacillaceae</taxon>
        <taxon>Gottfriedia</taxon>
    </lineage>
</organism>
<gene>
    <name evidence="1" type="ORF">BED47_07115</name>
</gene>
<dbReference type="CDD" id="cd07812">
    <property type="entry name" value="SRPBCC"/>
    <property type="match status" value="1"/>
</dbReference>
<proteinExistence type="predicted"/>
<dbReference type="EMBL" id="MDKC01000023">
    <property type="protein sequence ID" value="ODG91422.1"/>
    <property type="molecule type" value="Genomic_DNA"/>
</dbReference>
<reference evidence="1 2" key="1">
    <citation type="submission" date="2016-07" db="EMBL/GenBank/DDBJ databases">
        <authorList>
            <person name="Townsley L."/>
            <person name="Shank E.A."/>
        </authorList>
    </citation>
    <scope>NUCLEOTIDE SEQUENCE [LARGE SCALE GENOMIC DNA]</scope>
    <source>
        <strain evidence="1 2">CH01</strain>
    </source>
</reference>
<sequence length="153" mass="17885">MIKWNEDIVINTNIEKVWSLFLDKNIKKIMPKVEEHNLIEKNENEVGAKHQQSYREGKRVESYIVETLAYEDTESYKKKQIHFVLANAFETNLTFTVEKIDETHTKFIYEGTNAGVNFIGRAMLKLANPKGNNLKAVHDFLQRVEQEALKEQD</sequence>
<name>A0ABX2ZSD2_9BACI</name>
<evidence type="ECO:0000313" key="1">
    <source>
        <dbReference type="EMBL" id="ODG91422.1"/>
    </source>
</evidence>
<accession>A0ABX2ZSD2</accession>
<dbReference type="SUPFAM" id="SSF55961">
    <property type="entry name" value="Bet v1-like"/>
    <property type="match status" value="1"/>
</dbReference>
<comment type="caution">
    <text evidence="1">The sequence shown here is derived from an EMBL/GenBank/DDBJ whole genome shotgun (WGS) entry which is preliminary data.</text>
</comment>
<dbReference type="InterPro" id="IPR023393">
    <property type="entry name" value="START-like_dom_sf"/>
</dbReference>
<protein>
    <recommendedName>
        <fullName evidence="3">SRPBCC family protein</fullName>
    </recommendedName>
</protein>
<evidence type="ECO:0000313" key="2">
    <source>
        <dbReference type="Proteomes" id="UP000094580"/>
    </source>
</evidence>
<dbReference type="Gene3D" id="3.30.530.20">
    <property type="match status" value="1"/>
</dbReference>
<dbReference type="RefSeq" id="WP_069034190.1">
    <property type="nucleotide sequence ID" value="NZ_MDKC01000023.1"/>
</dbReference>